<evidence type="ECO:0000313" key="2">
    <source>
        <dbReference type="Proteomes" id="UP000054248"/>
    </source>
</evidence>
<proteinExistence type="predicted"/>
<accession>A0A0C3KSR0</accession>
<keyword evidence="2" id="KW-1185">Reference proteome</keyword>
<dbReference type="HOGENOM" id="CLU_2016894_0_0_1"/>
<protein>
    <submittedName>
        <fullName evidence="1">Uncharacterized protein</fullName>
    </submittedName>
</protein>
<dbReference type="Proteomes" id="UP000054248">
    <property type="component" value="Unassembled WGS sequence"/>
</dbReference>
<reference evidence="2" key="2">
    <citation type="submission" date="2015-01" db="EMBL/GenBank/DDBJ databases">
        <title>Evolutionary Origins and Diversification of the Mycorrhizal Mutualists.</title>
        <authorList>
            <consortium name="DOE Joint Genome Institute"/>
            <consortium name="Mycorrhizal Genomics Consortium"/>
            <person name="Kohler A."/>
            <person name="Kuo A."/>
            <person name="Nagy L.G."/>
            <person name="Floudas D."/>
            <person name="Copeland A."/>
            <person name="Barry K.W."/>
            <person name="Cichocki N."/>
            <person name="Veneault-Fourrey C."/>
            <person name="LaButti K."/>
            <person name="Lindquist E.A."/>
            <person name="Lipzen A."/>
            <person name="Lundell T."/>
            <person name="Morin E."/>
            <person name="Murat C."/>
            <person name="Riley R."/>
            <person name="Ohm R."/>
            <person name="Sun H."/>
            <person name="Tunlid A."/>
            <person name="Henrissat B."/>
            <person name="Grigoriev I.V."/>
            <person name="Hibbett D.S."/>
            <person name="Martin F."/>
        </authorList>
    </citation>
    <scope>NUCLEOTIDE SEQUENCE [LARGE SCALE GENOMIC DNA]</scope>
    <source>
        <strain evidence="2">MUT 4182</strain>
    </source>
</reference>
<gene>
    <name evidence="1" type="ORF">M407DRAFT_8921</name>
</gene>
<organism evidence="1 2">
    <name type="scientific">Tulasnella calospora MUT 4182</name>
    <dbReference type="NCBI Taxonomy" id="1051891"/>
    <lineage>
        <taxon>Eukaryota</taxon>
        <taxon>Fungi</taxon>
        <taxon>Dikarya</taxon>
        <taxon>Basidiomycota</taxon>
        <taxon>Agaricomycotina</taxon>
        <taxon>Agaricomycetes</taxon>
        <taxon>Cantharellales</taxon>
        <taxon>Tulasnellaceae</taxon>
        <taxon>Tulasnella</taxon>
    </lineage>
</organism>
<dbReference type="AlphaFoldDB" id="A0A0C3KSR0"/>
<dbReference type="EMBL" id="KN823060">
    <property type="protein sequence ID" value="KIO24513.1"/>
    <property type="molecule type" value="Genomic_DNA"/>
</dbReference>
<reference evidence="1 2" key="1">
    <citation type="submission" date="2014-04" db="EMBL/GenBank/DDBJ databases">
        <authorList>
            <consortium name="DOE Joint Genome Institute"/>
            <person name="Kuo A."/>
            <person name="Girlanda M."/>
            <person name="Perotto S."/>
            <person name="Kohler A."/>
            <person name="Nagy L.G."/>
            <person name="Floudas D."/>
            <person name="Copeland A."/>
            <person name="Barry K.W."/>
            <person name="Cichocki N."/>
            <person name="Veneault-Fourrey C."/>
            <person name="LaButti K."/>
            <person name="Lindquist E.A."/>
            <person name="Lipzen A."/>
            <person name="Lundell T."/>
            <person name="Morin E."/>
            <person name="Murat C."/>
            <person name="Sun H."/>
            <person name="Tunlid A."/>
            <person name="Henrissat B."/>
            <person name="Grigoriev I.V."/>
            <person name="Hibbett D.S."/>
            <person name="Martin F."/>
            <person name="Nordberg H.P."/>
            <person name="Cantor M.N."/>
            <person name="Hua S.X."/>
        </authorList>
    </citation>
    <scope>NUCLEOTIDE SEQUENCE [LARGE SCALE GENOMIC DNA]</scope>
    <source>
        <strain evidence="1 2">MUT 4182</strain>
    </source>
</reference>
<name>A0A0C3KSR0_9AGAM</name>
<sequence>MYRTTNTAFGGARARREGSDIDISETVDVRRGQLSMYASWFPWRRGLVLCSGHNGGRTRCQRHGGGGVGGWTYDGRREAEAGVTMRRGRETAEDAATVMNDWPIVTDIAWTVDTGDEERMLDA</sequence>
<evidence type="ECO:0000313" key="1">
    <source>
        <dbReference type="EMBL" id="KIO24513.1"/>
    </source>
</evidence>